<dbReference type="AlphaFoldDB" id="A0A0J6WT31"/>
<dbReference type="Gene3D" id="3.40.190.10">
    <property type="entry name" value="Periplasmic binding protein-like II"/>
    <property type="match status" value="2"/>
</dbReference>
<organism evidence="6 7">
    <name type="scientific">Megasphaera cerevisiae DSM 20462</name>
    <dbReference type="NCBI Taxonomy" id="1122219"/>
    <lineage>
        <taxon>Bacteria</taxon>
        <taxon>Bacillati</taxon>
        <taxon>Bacillota</taxon>
        <taxon>Negativicutes</taxon>
        <taxon>Veillonellales</taxon>
        <taxon>Veillonellaceae</taxon>
        <taxon>Megasphaera</taxon>
    </lineage>
</organism>
<dbReference type="InParanoid" id="A0A0J6WT31"/>
<evidence type="ECO:0000313" key="6">
    <source>
        <dbReference type="EMBL" id="KMO86670.1"/>
    </source>
</evidence>
<proteinExistence type="inferred from homology"/>
<comment type="caution">
    <text evidence="6">The sequence shown here is derived from an EMBL/GenBank/DDBJ whole genome shotgun (WGS) entry which is preliminary data.</text>
</comment>
<protein>
    <submittedName>
        <fullName evidence="6">Molybdate ABC transporter substrate-binding protein</fullName>
    </submittedName>
</protein>
<comment type="similarity">
    <text evidence="1">Belongs to the bacterial solute-binding protein ModA family.</text>
</comment>
<evidence type="ECO:0000256" key="3">
    <source>
        <dbReference type="ARBA" id="ARBA00022723"/>
    </source>
</evidence>
<name>A0A0J6WT31_9FIRM</name>
<dbReference type="PATRIC" id="fig|1122219.3.peg.882"/>
<dbReference type="EMBL" id="LEKT01000018">
    <property type="protein sequence ID" value="KMO86670.1"/>
    <property type="molecule type" value="Genomic_DNA"/>
</dbReference>
<dbReference type="GO" id="GO:0030973">
    <property type="term" value="F:molybdate ion binding"/>
    <property type="evidence" value="ECO:0007669"/>
    <property type="project" value="UniProtKB-ARBA"/>
</dbReference>
<feature type="binding site" evidence="5">
    <location>
        <position position="37"/>
    </location>
    <ligand>
        <name>molybdate</name>
        <dbReference type="ChEBI" id="CHEBI:36264"/>
    </ligand>
</feature>
<dbReference type="GO" id="GO:1901359">
    <property type="term" value="F:tungstate binding"/>
    <property type="evidence" value="ECO:0007669"/>
    <property type="project" value="UniProtKB-ARBA"/>
</dbReference>
<dbReference type="PANTHER" id="PTHR30632">
    <property type="entry name" value="MOLYBDATE-BINDING PERIPLASMIC PROTEIN"/>
    <property type="match status" value="1"/>
</dbReference>
<dbReference type="FunFam" id="3.40.190.10:FF:000035">
    <property type="entry name" value="Molybdate ABC transporter substrate-binding protein"/>
    <property type="match status" value="1"/>
</dbReference>
<dbReference type="InterPro" id="IPR005950">
    <property type="entry name" value="ModA"/>
</dbReference>
<dbReference type="Pfam" id="PF13531">
    <property type="entry name" value="SBP_bac_11"/>
    <property type="match status" value="1"/>
</dbReference>
<keyword evidence="7" id="KW-1185">Reference proteome</keyword>
<dbReference type="GO" id="GO:0046872">
    <property type="term" value="F:metal ion binding"/>
    <property type="evidence" value="ECO:0007669"/>
    <property type="project" value="UniProtKB-KW"/>
</dbReference>
<keyword evidence="3 5" id="KW-0479">Metal-binding</keyword>
<feature type="binding site" evidence="5">
    <location>
        <position position="192"/>
    </location>
    <ligand>
        <name>molybdate</name>
        <dbReference type="ChEBI" id="CHEBI:36264"/>
    </ligand>
</feature>
<dbReference type="Proteomes" id="UP000036503">
    <property type="component" value="Unassembled WGS sequence"/>
</dbReference>
<reference evidence="6 7" key="1">
    <citation type="submission" date="2015-06" db="EMBL/GenBank/DDBJ databases">
        <title>Draft genome sequence of beer spoilage bacterium Megasphaera cerevisiae type strain 20462.</title>
        <authorList>
            <person name="Kutumbaka K."/>
            <person name="Pasmowitz J."/>
            <person name="Mategko J."/>
            <person name="Reyes D."/>
            <person name="Friedrich A."/>
            <person name="Han S."/>
            <person name="Martens-Habbena W."/>
            <person name="Neal-McKinney J."/>
            <person name="Janagama H.K."/>
            <person name="Nadala C."/>
            <person name="Samadpour M."/>
        </authorList>
    </citation>
    <scope>NUCLEOTIDE SEQUENCE [LARGE SCALE GENOMIC DNA]</scope>
    <source>
        <strain evidence="6 7">DSM 20462</strain>
    </source>
</reference>
<dbReference type="FunCoup" id="A0A0J6WT31">
    <property type="interactions" value="211"/>
</dbReference>
<sequence>MIGIFVLTGCGIQPAANAEKGNSAAEKQELYVSAAASLTDVMKELAADYKKENPNSHIIFNFGSSGALQQAIENGGTADIFFSAATKQMDALDKAGELAPDTRRDLLVNEVVLIVPKGNAKQVQSFEDLNTGKVQKIALGEPKGVPVGQYSEEILKNLNLLDSIKPKVVYGSDVRQVLSWVESGDADCGIVYATDAAISSDVDVVAKAPNGSHKPVVYPAAILKSAKNTAEAEKFMKFIMSDSSKKVFEKYGFEVK</sequence>
<dbReference type="STRING" id="39029.BSR42_09805"/>
<feature type="binding site" evidence="5">
    <location>
        <position position="65"/>
    </location>
    <ligand>
        <name>molybdate</name>
        <dbReference type="ChEBI" id="CHEBI:36264"/>
    </ligand>
</feature>
<evidence type="ECO:0000256" key="2">
    <source>
        <dbReference type="ARBA" id="ARBA00022505"/>
    </source>
</evidence>
<dbReference type="InterPro" id="IPR041879">
    <property type="entry name" value="YvgL-like_PBP2"/>
</dbReference>
<evidence type="ECO:0000256" key="5">
    <source>
        <dbReference type="PIRSR" id="PIRSR004846-1"/>
    </source>
</evidence>
<dbReference type="NCBIfam" id="TIGR01256">
    <property type="entry name" value="modA"/>
    <property type="match status" value="1"/>
</dbReference>
<evidence type="ECO:0000313" key="7">
    <source>
        <dbReference type="Proteomes" id="UP000036503"/>
    </source>
</evidence>
<dbReference type="InterPro" id="IPR050682">
    <property type="entry name" value="ModA/WtpA"/>
</dbReference>
<dbReference type="PANTHER" id="PTHR30632:SF0">
    <property type="entry name" value="SULFATE-BINDING PROTEIN"/>
    <property type="match status" value="1"/>
</dbReference>
<accession>A0A0J6WT31</accession>
<dbReference type="GO" id="GO:0015689">
    <property type="term" value="P:molybdate ion transport"/>
    <property type="evidence" value="ECO:0007669"/>
    <property type="project" value="InterPro"/>
</dbReference>
<gene>
    <name evidence="6" type="ORF">AB840_06855</name>
</gene>
<keyword evidence="4" id="KW-0732">Signal</keyword>
<feature type="binding site" evidence="5">
    <location>
        <position position="174"/>
    </location>
    <ligand>
        <name>molybdate</name>
        <dbReference type="ChEBI" id="CHEBI:36264"/>
    </ligand>
</feature>
<evidence type="ECO:0000256" key="4">
    <source>
        <dbReference type="ARBA" id="ARBA00022729"/>
    </source>
</evidence>
<dbReference type="PIRSF" id="PIRSF004846">
    <property type="entry name" value="ModA"/>
    <property type="match status" value="1"/>
</dbReference>
<dbReference type="SUPFAM" id="SSF53850">
    <property type="entry name" value="Periplasmic binding protein-like II"/>
    <property type="match status" value="1"/>
</dbReference>
<dbReference type="OrthoDB" id="9785015at2"/>
<keyword evidence="2 5" id="KW-0500">Molybdenum</keyword>
<dbReference type="CDD" id="cd13537">
    <property type="entry name" value="PBP2_YvgL_like"/>
    <property type="match status" value="1"/>
</dbReference>
<evidence type="ECO:0000256" key="1">
    <source>
        <dbReference type="ARBA" id="ARBA00009175"/>
    </source>
</evidence>